<dbReference type="InterPro" id="IPR024983">
    <property type="entry name" value="CHAT_dom"/>
</dbReference>
<feature type="region of interest" description="Disordered" evidence="4">
    <location>
        <begin position="1"/>
        <end position="95"/>
    </location>
</feature>
<dbReference type="AlphaFoldDB" id="A0A832HZU7"/>
<dbReference type="SUPFAM" id="SSF48452">
    <property type="entry name" value="TPR-like"/>
    <property type="match status" value="2"/>
</dbReference>
<proteinExistence type="predicted"/>
<evidence type="ECO:0000256" key="1">
    <source>
        <dbReference type="ARBA" id="ARBA00022737"/>
    </source>
</evidence>
<feature type="repeat" description="TPR" evidence="3">
    <location>
        <begin position="512"/>
        <end position="545"/>
    </location>
</feature>
<keyword evidence="1" id="KW-0677">Repeat</keyword>
<dbReference type="EMBL" id="DSQF01000005">
    <property type="protein sequence ID" value="HGZ42509.1"/>
    <property type="molecule type" value="Genomic_DNA"/>
</dbReference>
<sequence>MNSLRAAAELPAPGARTSRRPPVGRAGAGFRGRARVARGRLAAPPDEDRAMPHVPLPIGACPPPRATLRRGRPPRAGGRILRARPPAPGRAPGFTAPRAVRAPARARALLLACVSLLALSSPARAALRPAAPDTSESRVRAALAAGRFAAAESLARARSAAAARRDGPRSPAAAEALDALVKTLVRVGRATSPAAAALADSAVGLRERVPGRDSLDLGRSLANLAAVSFSTGAYREAIAQAERARRLLERGGEAQGRRVAAALNAEGSARWALSDYDAARRALERAVAIQERAGGPDDPDLAGCLQRLGLVLHSTSDYEGSRAAYLRALAIRERAQGAAHPDLAGTLTMYAALLYATREHVERFAALQRALTILESALGPEHPRLIGVLNNLGAYHADFGDHEDARRFLERALRLRIAASGPSHPLVGMLVNNLASVAEAEGQFARAESLYRRAYEIHLEARGPESWDVAQGLLSLGSVRRATGRAAEAKADVERAVRILEAVIGPEQHDTADALESLGSCHLALGETRAAQEVFERARGIRERRLGPRHPDLAWLLGQLAGLAAAQGRREDALALALRSESIRTEHLRRTCRGLSEREALSYASAPTGALDVALALAAGPAADDGTRRAALDAVIRARALVLDEMAWRSRILAMGRAEEARPLIEAWRRAQQALAAEAVRGAEDEGPEAFATHLDSLRRAADEAEARALSATGAARPGAVRGDAGLEEVLASLPAGSALVSYARSPGPPAMDYAFVLRPGARAPFAVALGRASRTDSLVAAWREQAGRDPRGIGAALRESACRQAGEALAAAVWRPLGQAVRGARRVFVVPDGSLSLVPLAALPAEGGRYVVELGPVLHVLGAERDLVPAREVTAGERLLALGDPDFDARGALEDGAPPAAAAGARRGSQAACDALSERRWSRLPATAGEVEAVLRAWTAPHPSGAPAERLGRSLTGAAASEAALKREAPGARVLHFATHGFVTGGDCPTALVRNPLLRAGLVLAGANRRDAGPAAAEDGVLTAEEVAGMELHGAEWAVLSACETGVGDPRAGEGVLGLQRAFRIAGARTVVMSLWAVDDEAASAWMTALYRARWERGLDTAASVAEASRGALRGLRARGATTHPFLWAAFVAAGEWR</sequence>
<dbReference type="Pfam" id="PF12770">
    <property type="entry name" value="CHAT"/>
    <property type="match status" value="1"/>
</dbReference>
<feature type="compositionally biased region" description="Low complexity" evidence="4">
    <location>
        <begin position="74"/>
        <end position="95"/>
    </location>
</feature>
<dbReference type="InterPro" id="IPR019734">
    <property type="entry name" value="TPR_rpt"/>
</dbReference>
<evidence type="ECO:0000256" key="2">
    <source>
        <dbReference type="ARBA" id="ARBA00022803"/>
    </source>
</evidence>
<dbReference type="Pfam" id="PF13374">
    <property type="entry name" value="TPR_10"/>
    <property type="match status" value="1"/>
</dbReference>
<dbReference type="Pfam" id="PF13424">
    <property type="entry name" value="TPR_12"/>
    <property type="match status" value="3"/>
</dbReference>
<gene>
    <name evidence="6" type="ORF">ENR23_03605</name>
</gene>
<dbReference type="SMART" id="SM00028">
    <property type="entry name" value="TPR"/>
    <property type="match status" value="8"/>
</dbReference>
<dbReference type="PROSITE" id="PS50005">
    <property type="entry name" value="TPR"/>
    <property type="match status" value="1"/>
</dbReference>
<evidence type="ECO:0000313" key="6">
    <source>
        <dbReference type="EMBL" id="HGZ42509.1"/>
    </source>
</evidence>
<accession>A0A832HZU7</accession>
<dbReference type="Gene3D" id="1.25.40.10">
    <property type="entry name" value="Tetratricopeptide repeat domain"/>
    <property type="match status" value="4"/>
</dbReference>
<comment type="caution">
    <text evidence="6">The sequence shown here is derived from an EMBL/GenBank/DDBJ whole genome shotgun (WGS) entry which is preliminary data.</text>
</comment>
<evidence type="ECO:0000259" key="5">
    <source>
        <dbReference type="Pfam" id="PF12770"/>
    </source>
</evidence>
<reference evidence="6" key="1">
    <citation type="journal article" date="2020" name="mSystems">
        <title>Genome- and Community-Level Interaction Insights into Carbon Utilization and Element Cycling Functions of Hydrothermarchaeota in Hydrothermal Sediment.</title>
        <authorList>
            <person name="Zhou Z."/>
            <person name="Liu Y."/>
            <person name="Xu W."/>
            <person name="Pan J."/>
            <person name="Luo Z.H."/>
            <person name="Li M."/>
        </authorList>
    </citation>
    <scope>NUCLEOTIDE SEQUENCE [LARGE SCALE GENOMIC DNA]</scope>
    <source>
        <strain evidence="6">SpSt-381</strain>
    </source>
</reference>
<feature type="domain" description="CHAT" evidence="5">
    <location>
        <begin position="805"/>
        <end position="1137"/>
    </location>
</feature>
<dbReference type="InterPro" id="IPR011990">
    <property type="entry name" value="TPR-like_helical_dom_sf"/>
</dbReference>
<keyword evidence="2 3" id="KW-0802">TPR repeat</keyword>
<dbReference type="PANTHER" id="PTHR45641">
    <property type="entry name" value="TETRATRICOPEPTIDE REPEAT PROTEIN (AFU_ORTHOLOGUE AFUA_6G03870)"/>
    <property type="match status" value="1"/>
</dbReference>
<evidence type="ECO:0000256" key="4">
    <source>
        <dbReference type="SAM" id="MobiDB-lite"/>
    </source>
</evidence>
<organism evidence="6">
    <name type="scientific">Eiseniibacteriota bacterium</name>
    <dbReference type="NCBI Taxonomy" id="2212470"/>
    <lineage>
        <taxon>Bacteria</taxon>
        <taxon>Candidatus Eiseniibacteriota</taxon>
    </lineage>
</organism>
<protein>
    <submittedName>
        <fullName evidence="6">CHAT domain-containing protein</fullName>
    </submittedName>
</protein>
<evidence type="ECO:0000256" key="3">
    <source>
        <dbReference type="PROSITE-ProRule" id="PRU00339"/>
    </source>
</evidence>
<name>A0A832HZU7_UNCEI</name>
<dbReference type="PANTHER" id="PTHR45641:SF19">
    <property type="entry name" value="NEPHROCYSTIN-3"/>
    <property type="match status" value="1"/>
</dbReference>